<feature type="domain" description="OmpR/PhoB-type" evidence="3">
    <location>
        <begin position="1"/>
        <end position="100"/>
    </location>
</feature>
<dbReference type="RefSeq" id="WP_284190592.1">
    <property type="nucleotide sequence ID" value="NZ_BSPW01000010.1"/>
</dbReference>
<protein>
    <recommendedName>
        <fullName evidence="3">OmpR/PhoB-type domain-containing protein</fullName>
    </recommendedName>
</protein>
<keyword evidence="1 2" id="KW-0238">DNA-binding</keyword>
<dbReference type="Gene3D" id="1.10.10.10">
    <property type="entry name" value="Winged helix-like DNA-binding domain superfamily/Winged helix DNA-binding domain"/>
    <property type="match status" value="1"/>
</dbReference>
<evidence type="ECO:0000259" key="3">
    <source>
        <dbReference type="PROSITE" id="PS51755"/>
    </source>
</evidence>
<name>A0ABQ6EU41_9VIBR</name>
<feature type="DNA-binding region" description="OmpR/PhoB-type" evidence="2">
    <location>
        <begin position="1"/>
        <end position="100"/>
    </location>
</feature>
<proteinExistence type="predicted"/>
<evidence type="ECO:0000256" key="2">
    <source>
        <dbReference type="PROSITE-ProRule" id="PRU01091"/>
    </source>
</evidence>
<dbReference type="SMART" id="SM00862">
    <property type="entry name" value="Trans_reg_C"/>
    <property type="match status" value="1"/>
</dbReference>
<dbReference type="PROSITE" id="PS51755">
    <property type="entry name" value="OMPR_PHOB"/>
    <property type="match status" value="1"/>
</dbReference>
<accession>A0ABQ6EU41</accession>
<dbReference type="CDD" id="cd00383">
    <property type="entry name" value="trans_reg_C"/>
    <property type="match status" value="1"/>
</dbReference>
<dbReference type="Proteomes" id="UP001157138">
    <property type="component" value="Unassembled WGS sequence"/>
</dbReference>
<dbReference type="SUPFAM" id="SSF46894">
    <property type="entry name" value="C-terminal effector domain of the bipartite response regulators"/>
    <property type="match status" value="1"/>
</dbReference>
<dbReference type="Pfam" id="PF00486">
    <property type="entry name" value="Trans_reg_C"/>
    <property type="match status" value="1"/>
</dbReference>
<gene>
    <name evidence="4" type="ORF">GCM10007938_04440</name>
</gene>
<dbReference type="EMBL" id="BSPW01000010">
    <property type="protein sequence ID" value="GLT16668.1"/>
    <property type="molecule type" value="Genomic_DNA"/>
</dbReference>
<evidence type="ECO:0000256" key="1">
    <source>
        <dbReference type="ARBA" id="ARBA00023125"/>
    </source>
</evidence>
<dbReference type="InterPro" id="IPR001867">
    <property type="entry name" value="OmpR/PhoB-type_DNA-bd"/>
</dbReference>
<organism evidence="4 5">
    <name type="scientific">Vibrio zhanjiangensis</name>
    <dbReference type="NCBI Taxonomy" id="1046128"/>
    <lineage>
        <taxon>Bacteria</taxon>
        <taxon>Pseudomonadati</taxon>
        <taxon>Pseudomonadota</taxon>
        <taxon>Gammaproteobacteria</taxon>
        <taxon>Vibrionales</taxon>
        <taxon>Vibrionaceae</taxon>
        <taxon>Vibrio</taxon>
    </lineage>
</organism>
<dbReference type="InterPro" id="IPR016032">
    <property type="entry name" value="Sig_transdc_resp-reg_C-effctor"/>
</dbReference>
<reference evidence="5" key="1">
    <citation type="journal article" date="2019" name="Int. J. Syst. Evol. Microbiol.">
        <title>The Global Catalogue of Microorganisms (GCM) 10K type strain sequencing project: providing services to taxonomists for standard genome sequencing and annotation.</title>
        <authorList>
            <consortium name="The Broad Institute Genomics Platform"/>
            <consortium name="The Broad Institute Genome Sequencing Center for Infectious Disease"/>
            <person name="Wu L."/>
            <person name="Ma J."/>
        </authorList>
    </citation>
    <scope>NUCLEOTIDE SEQUENCE [LARGE SCALE GENOMIC DNA]</scope>
    <source>
        <strain evidence="5">NBRC 108723</strain>
    </source>
</reference>
<sequence length="229" mass="25685">MLIINGNSVFDSDQGYIQNLTGNVRHPIGVNEITLLNFMVENVGRTLSKDELMYHVWQKRGIVVEMSSLMHCISCCRRALEDHSGEVIKTIRGEGYRFVGDIEKYYPSDDAPTRTGCLVDNGLIRIDMNKHTNTPKGRVNARIKWLALGLFICSALASYSVVENVCSPISDVSFEQTHFSTCWFSPDSSGVKVRYQDVNLYDFGELTLLVDQSGRSLSFRPKSGVLSCE</sequence>
<evidence type="ECO:0000313" key="4">
    <source>
        <dbReference type="EMBL" id="GLT16668.1"/>
    </source>
</evidence>
<keyword evidence="5" id="KW-1185">Reference proteome</keyword>
<evidence type="ECO:0000313" key="5">
    <source>
        <dbReference type="Proteomes" id="UP001157138"/>
    </source>
</evidence>
<comment type="caution">
    <text evidence="4">The sequence shown here is derived from an EMBL/GenBank/DDBJ whole genome shotgun (WGS) entry which is preliminary data.</text>
</comment>
<dbReference type="InterPro" id="IPR036388">
    <property type="entry name" value="WH-like_DNA-bd_sf"/>
</dbReference>